<dbReference type="SUPFAM" id="SSF46689">
    <property type="entry name" value="Homeodomain-like"/>
    <property type="match status" value="1"/>
</dbReference>
<dbReference type="Proteomes" id="UP001344906">
    <property type="component" value="Unassembled WGS sequence"/>
</dbReference>
<feature type="region of interest" description="Disordered" evidence="1">
    <location>
        <begin position="88"/>
        <end position="116"/>
    </location>
</feature>
<comment type="caution">
    <text evidence="2">The sequence shown here is derived from an EMBL/GenBank/DDBJ whole genome shotgun (WGS) entry which is preliminary data.</text>
</comment>
<evidence type="ECO:0000256" key="1">
    <source>
        <dbReference type="SAM" id="MobiDB-lite"/>
    </source>
</evidence>
<dbReference type="InterPro" id="IPR009057">
    <property type="entry name" value="Homeodomain-like_sf"/>
</dbReference>
<protein>
    <recommendedName>
        <fullName evidence="4">Helix-turn-helix domain-containing protein</fullName>
    </recommendedName>
</protein>
<sequence>MRRRTVVLSEEQKQELRDCRDHHRLPYMRTKTAAILKVGSGMTIREVAAHGLNKSVSEDYVSQWITRYQHEGLEGLLVRDGRGRKPSFFPCAPQEYRSGNRRHARRAGTQPSTLRA</sequence>
<evidence type="ECO:0000313" key="2">
    <source>
        <dbReference type="EMBL" id="GLV54529.1"/>
    </source>
</evidence>
<dbReference type="RefSeq" id="WP_338248187.1">
    <property type="nucleotide sequence ID" value="NZ_BSRI01000001.1"/>
</dbReference>
<accession>A0ABQ6FQ35</accession>
<reference evidence="2 3" key="1">
    <citation type="submission" date="2023-02" db="EMBL/GenBank/DDBJ databases">
        <title>Dictyobacter halimunensis sp. nov., a new member of the class Ktedonobacteria from forest soil in a geothermal area.</title>
        <authorList>
            <person name="Rachmania M.K."/>
            <person name="Ningsih F."/>
            <person name="Sakai Y."/>
            <person name="Yabe S."/>
            <person name="Yokota A."/>
            <person name="Sjamsuridzal W."/>
        </authorList>
    </citation>
    <scope>NUCLEOTIDE SEQUENCE [LARGE SCALE GENOMIC DNA]</scope>
    <source>
        <strain evidence="2 3">S3.2.2.5</strain>
    </source>
</reference>
<name>A0ABQ6FQ35_9CHLR</name>
<keyword evidence="3" id="KW-1185">Reference proteome</keyword>
<evidence type="ECO:0008006" key="4">
    <source>
        <dbReference type="Google" id="ProtNLM"/>
    </source>
</evidence>
<evidence type="ECO:0000313" key="3">
    <source>
        <dbReference type="Proteomes" id="UP001344906"/>
    </source>
</evidence>
<proteinExistence type="predicted"/>
<gene>
    <name evidence="2" type="ORF">KDH_13760</name>
</gene>
<dbReference type="EMBL" id="BSRI01000001">
    <property type="protein sequence ID" value="GLV54529.1"/>
    <property type="molecule type" value="Genomic_DNA"/>
</dbReference>
<organism evidence="2 3">
    <name type="scientific">Dictyobacter halimunensis</name>
    <dbReference type="NCBI Taxonomy" id="3026934"/>
    <lineage>
        <taxon>Bacteria</taxon>
        <taxon>Bacillati</taxon>
        <taxon>Chloroflexota</taxon>
        <taxon>Ktedonobacteria</taxon>
        <taxon>Ktedonobacterales</taxon>
        <taxon>Dictyobacteraceae</taxon>
        <taxon>Dictyobacter</taxon>
    </lineage>
</organism>